<dbReference type="EMBL" id="CP025299">
    <property type="protein sequence ID" value="AUG30843.1"/>
    <property type="molecule type" value="Genomic_DNA"/>
</dbReference>
<dbReference type="InterPro" id="IPR029050">
    <property type="entry name" value="Immunoprotect_excell_Ig-like"/>
</dbReference>
<name>A0A2K9E1K7_9MICO</name>
<reference evidence="2 3" key="1">
    <citation type="submission" date="2017-12" db="EMBL/GenBank/DDBJ databases">
        <title>Isolation and characterization of estrogens degradatiion strain Microbacterium hominis SJTG1.</title>
        <authorList>
            <person name="Xiong W."/>
            <person name="Yin C."/>
            <person name="Zheng D."/>
            <person name="Liang R."/>
        </authorList>
    </citation>
    <scope>NUCLEOTIDE SEQUENCE [LARGE SCALE GENOMIC DNA]</scope>
    <source>
        <strain evidence="2 3">SJTG1</strain>
    </source>
</reference>
<protein>
    <recommendedName>
        <fullName evidence="4">DUF4352 domain-containing protein</fullName>
    </recommendedName>
</protein>
<dbReference type="AlphaFoldDB" id="A0A2K9E1K7"/>
<evidence type="ECO:0008006" key="4">
    <source>
        <dbReference type="Google" id="ProtNLM"/>
    </source>
</evidence>
<dbReference type="KEGG" id="mhos:CXR34_16165"/>
<organism evidence="2 3">
    <name type="scientific">Microbacterium hominis</name>
    <dbReference type="NCBI Taxonomy" id="162426"/>
    <lineage>
        <taxon>Bacteria</taxon>
        <taxon>Bacillati</taxon>
        <taxon>Actinomycetota</taxon>
        <taxon>Actinomycetes</taxon>
        <taxon>Micrococcales</taxon>
        <taxon>Microbacteriaceae</taxon>
        <taxon>Microbacterium</taxon>
    </lineage>
</organism>
<evidence type="ECO:0000313" key="3">
    <source>
        <dbReference type="Proteomes" id="UP000233276"/>
    </source>
</evidence>
<keyword evidence="1" id="KW-0732">Signal</keyword>
<proteinExistence type="predicted"/>
<dbReference type="Proteomes" id="UP000233276">
    <property type="component" value="Chromosome"/>
</dbReference>
<evidence type="ECO:0000256" key="1">
    <source>
        <dbReference type="ARBA" id="ARBA00022729"/>
    </source>
</evidence>
<accession>A0A2K9E1K7</accession>
<sequence length="123" mass="12439">MTYGDGVVLRISSVTYGSETAQGPGAATGREFARISLELTNGSDGEIDVSSTVVTVLDSSGARLVPVYTTESGARDFAGTVGPAAITTAVYAVAAPADHSTPLTIVVDFDAVHTSAVFRGALS</sequence>
<gene>
    <name evidence="2" type="ORF">CXR34_16165</name>
</gene>
<dbReference type="Gene3D" id="2.60.40.1240">
    <property type="match status" value="1"/>
</dbReference>
<evidence type="ECO:0000313" key="2">
    <source>
        <dbReference type="EMBL" id="AUG30843.1"/>
    </source>
</evidence>